<reference evidence="5" key="2">
    <citation type="journal article" date="2022" name="Proc. Natl. Acad. Sci. U.S.A.">
        <title>Diploid-dominant life cycles characterize the early evolution of Fungi.</title>
        <authorList>
            <person name="Amses K.R."/>
            <person name="Simmons D.R."/>
            <person name="Longcore J.E."/>
            <person name="Mondo S.J."/>
            <person name="Seto K."/>
            <person name="Jeronimo G.H."/>
            <person name="Bonds A.E."/>
            <person name="Quandt C.A."/>
            <person name="Davis W.J."/>
            <person name="Chang Y."/>
            <person name="Federici B.A."/>
            <person name="Kuo A."/>
            <person name="LaButti K."/>
            <person name="Pangilinan J."/>
            <person name="Andreopoulos W."/>
            <person name="Tritt A."/>
            <person name="Riley R."/>
            <person name="Hundley H."/>
            <person name="Johnson J."/>
            <person name="Lipzen A."/>
            <person name="Barry K."/>
            <person name="Lang B.F."/>
            <person name="Cuomo C.A."/>
            <person name="Buchler N.E."/>
            <person name="Grigoriev I.V."/>
            <person name="Spatafora J.W."/>
            <person name="Stajich J.E."/>
            <person name="James T.Y."/>
        </authorList>
    </citation>
    <scope>NUCLEOTIDE SEQUENCE</scope>
    <source>
        <strain evidence="5">AG</strain>
    </source>
</reference>
<evidence type="ECO:0000256" key="2">
    <source>
        <dbReference type="SAM" id="MobiDB-lite"/>
    </source>
</evidence>
<dbReference type="EMBL" id="MU620934">
    <property type="protein sequence ID" value="KAI8577962.1"/>
    <property type="molecule type" value="Genomic_DNA"/>
</dbReference>
<evidence type="ECO:0000313" key="6">
    <source>
        <dbReference type="Proteomes" id="UP001206595"/>
    </source>
</evidence>
<evidence type="ECO:0000256" key="1">
    <source>
        <dbReference type="ARBA" id="ARBA00010926"/>
    </source>
</evidence>
<dbReference type="CDD" id="cd02859">
    <property type="entry name" value="E_set_AMPKbeta_like_N"/>
    <property type="match status" value="1"/>
</dbReference>
<comment type="similarity">
    <text evidence="1">Belongs to the 5'-AMP-activated protein kinase beta subunit family.</text>
</comment>
<organism evidence="5 6">
    <name type="scientific">Umbelopsis ramanniana AG</name>
    <dbReference type="NCBI Taxonomy" id="1314678"/>
    <lineage>
        <taxon>Eukaryota</taxon>
        <taxon>Fungi</taxon>
        <taxon>Fungi incertae sedis</taxon>
        <taxon>Mucoromycota</taxon>
        <taxon>Mucoromycotina</taxon>
        <taxon>Umbelopsidomycetes</taxon>
        <taxon>Umbelopsidales</taxon>
        <taxon>Umbelopsidaceae</taxon>
        <taxon>Umbelopsis</taxon>
    </lineage>
</organism>
<proteinExistence type="inferred from homology"/>
<protein>
    <recommendedName>
        <fullName evidence="4">AMP-activated protein kinase glycogen-binding domain-containing protein</fullName>
    </recommendedName>
</protein>
<name>A0AAD5E748_UMBRA</name>
<dbReference type="SUPFAM" id="SSF81296">
    <property type="entry name" value="E set domains"/>
    <property type="match status" value="1"/>
</dbReference>
<feature type="region of interest" description="Disordered" evidence="2">
    <location>
        <begin position="132"/>
        <end position="154"/>
    </location>
</feature>
<dbReference type="InterPro" id="IPR014756">
    <property type="entry name" value="Ig_E-set"/>
</dbReference>
<dbReference type="GO" id="GO:0005737">
    <property type="term" value="C:cytoplasm"/>
    <property type="evidence" value="ECO:0007669"/>
    <property type="project" value="TreeGrafter"/>
</dbReference>
<dbReference type="InterPro" id="IPR032640">
    <property type="entry name" value="AMPK1_CBM"/>
</dbReference>
<dbReference type="Pfam" id="PF16561">
    <property type="entry name" value="AMPK1_CBM"/>
    <property type="match status" value="1"/>
</dbReference>
<dbReference type="PANTHER" id="PTHR10343">
    <property type="entry name" value="5'-AMP-ACTIVATED PROTEIN KINASE , BETA SUBUNIT"/>
    <property type="match status" value="1"/>
</dbReference>
<reference evidence="5" key="1">
    <citation type="submission" date="2021-06" db="EMBL/GenBank/DDBJ databases">
        <authorList>
            <consortium name="DOE Joint Genome Institute"/>
            <person name="Mondo S.J."/>
            <person name="Amses K.R."/>
            <person name="Simmons D.R."/>
            <person name="Longcore J.E."/>
            <person name="Seto K."/>
            <person name="Alves G.H."/>
            <person name="Bonds A.E."/>
            <person name="Quandt C.A."/>
            <person name="Davis W.J."/>
            <person name="Chang Y."/>
            <person name="Letcher P.M."/>
            <person name="Powell M.J."/>
            <person name="Kuo A."/>
            <person name="Labutti K."/>
            <person name="Pangilinan J."/>
            <person name="Andreopoulos W."/>
            <person name="Tritt A."/>
            <person name="Riley R."/>
            <person name="Hundley H."/>
            <person name="Johnson J."/>
            <person name="Lipzen A."/>
            <person name="Barry K."/>
            <person name="Berbee M.L."/>
            <person name="Buchler N.E."/>
            <person name="Grigoriev I.V."/>
            <person name="Spatafora J.W."/>
            <person name="Stajich J.E."/>
            <person name="James T.Y."/>
        </authorList>
    </citation>
    <scope>NUCLEOTIDE SEQUENCE</scope>
    <source>
        <strain evidence="5">AG</strain>
    </source>
</reference>
<evidence type="ECO:0000256" key="3">
    <source>
        <dbReference type="SAM" id="Phobius"/>
    </source>
</evidence>
<dbReference type="Proteomes" id="UP001206595">
    <property type="component" value="Unassembled WGS sequence"/>
</dbReference>
<dbReference type="AlphaFoldDB" id="A0AAD5E748"/>
<keyword evidence="3" id="KW-0472">Membrane</keyword>
<gene>
    <name evidence="5" type="ORF">K450DRAFT_249243</name>
</gene>
<dbReference type="InterPro" id="IPR050827">
    <property type="entry name" value="CRP1_MDG1_kinase"/>
</dbReference>
<sequence>MIQTITWPHKASQVQVAGTWNNWQQQDMKYDVTSDQYIFHIDIAPGDTYQYKFIVDGKWCLDKDVRFVTADDGHQNHEIVGEGDMVEEKIDLPAFDLATARPPLRTPQIVMEAATPSHIEEDHFTEWIMPDDNEPTDNQEWNTKSNEKVESDMEEEEVERWNGTAQEDPHEKIDDIIPPAIESPASGVKTFKTPLNWSLAGGALVAVVAIVAYIGRQRSIELSMV</sequence>
<accession>A0AAD5E748</accession>
<dbReference type="GO" id="GO:0031588">
    <property type="term" value="C:nucleotide-activated protein kinase complex"/>
    <property type="evidence" value="ECO:0007669"/>
    <property type="project" value="TreeGrafter"/>
</dbReference>
<dbReference type="GO" id="GO:0019901">
    <property type="term" value="F:protein kinase binding"/>
    <property type="evidence" value="ECO:0007669"/>
    <property type="project" value="TreeGrafter"/>
</dbReference>
<dbReference type="GO" id="GO:0007165">
    <property type="term" value="P:signal transduction"/>
    <property type="evidence" value="ECO:0007669"/>
    <property type="project" value="TreeGrafter"/>
</dbReference>
<feature type="domain" description="AMP-activated protein kinase glycogen-binding" evidence="4">
    <location>
        <begin position="4"/>
        <end position="76"/>
    </location>
</feature>
<keyword evidence="3" id="KW-1133">Transmembrane helix</keyword>
<dbReference type="Gene3D" id="2.60.40.10">
    <property type="entry name" value="Immunoglobulins"/>
    <property type="match status" value="1"/>
</dbReference>
<dbReference type="PANTHER" id="PTHR10343:SF84">
    <property type="entry name" value="5'-AMP-ACTIVATED PROTEIN KINASE SUBUNIT BETA-1"/>
    <property type="match status" value="1"/>
</dbReference>
<comment type="caution">
    <text evidence="5">The sequence shown here is derived from an EMBL/GenBank/DDBJ whole genome shotgun (WGS) entry which is preliminary data.</text>
</comment>
<feature type="transmembrane region" description="Helical" evidence="3">
    <location>
        <begin position="195"/>
        <end position="215"/>
    </location>
</feature>
<keyword evidence="3" id="KW-0812">Transmembrane</keyword>
<evidence type="ECO:0000313" key="5">
    <source>
        <dbReference type="EMBL" id="KAI8577962.1"/>
    </source>
</evidence>
<dbReference type="GeneID" id="75915715"/>
<evidence type="ECO:0000259" key="4">
    <source>
        <dbReference type="Pfam" id="PF16561"/>
    </source>
</evidence>
<dbReference type="InterPro" id="IPR013783">
    <property type="entry name" value="Ig-like_fold"/>
</dbReference>
<dbReference type="RefSeq" id="XP_051442966.1">
    <property type="nucleotide sequence ID" value="XM_051590371.1"/>
</dbReference>
<keyword evidence="6" id="KW-1185">Reference proteome</keyword>
<dbReference type="GO" id="GO:0005634">
    <property type="term" value="C:nucleus"/>
    <property type="evidence" value="ECO:0007669"/>
    <property type="project" value="TreeGrafter"/>
</dbReference>